<keyword evidence="2" id="KW-1185">Reference proteome</keyword>
<gene>
    <name evidence="1" type="ORF">CQ12_16620</name>
</gene>
<proteinExistence type="predicted"/>
<organism evidence="1 2">
    <name type="scientific">Bradyrhizobium jicamae</name>
    <dbReference type="NCBI Taxonomy" id="280332"/>
    <lineage>
        <taxon>Bacteria</taxon>
        <taxon>Pseudomonadati</taxon>
        <taxon>Pseudomonadota</taxon>
        <taxon>Alphaproteobacteria</taxon>
        <taxon>Hyphomicrobiales</taxon>
        <taxon>Nitrobacteraceae</taxon>
        <taxon>Bradyrhizobium</taxon>
    </lineage>
</organism>
<dbReference type="RefSeq" id="WP_057836697.1">
    <property type="nucleotide sequence ID" value="NZ_LLXZ01000113.1"/>
</dbReference>
<sequence length="118" mass="13581">MIQLRKSLARLFKQDLPGLGQLDAAALTQKERRADLMLQGLDLHTERRLAQIETACSPAEIQFLSYCDEIAKLPDVHPVIWKSTTYTRQNEYWTNDNRISILTRKHSQEGCGSRLPWA</sequence>
<evidence type="ECO:0000313" key="2">
    <source>
        <dbReference type="Proteomes" id="UP000050863"/>
    </source>
</evidence>
<comment type="caution">
    <text evidence="1">The sequence shown here is derived from an EMBL/GenBank/DDBJ whole genome shotgun (WGS) entry which is preliminary data.</text>
</comment>
<accession>A0A0R3LL68</accession>
<dbReference type="EMBL" id="LLXZ01000113">
    <property type="protein sequence ID" value="KRR06453.1"/>
    <property type="molecule type" value="Genomic_DNA"/>
</dbReference>
<reference evidence="1 2" key="1">
    <citation type="submission" date="2014-03" db="EMBL/GenBank/DDBJ databases">
        <title>Bradyrhizobium valentinum sp. nov., isolated from effective nodules of Lupinus mariae-josephae, a lupine endemic of basic-lime soils in Eastern Spain.</title>
        <authorList>
            <person name="Duran D."/>
            <person name="Rey L."/>
            <person name="Navarro A."/>
            <person name="Busquets A."/>
            <person name="Imperial J."/>
            <person name="Ruiz-Argueso T."/>
        </authorList>
    </citation>
    <scope>NUCLEOTIDE SEQUENCE [LARGE SCALE GENOMIC DNA]</scope>
    <source>
        <strain evidence="1 2">PAC68</strain>
    </source>
</reference>
<dbReference type="STRING" id="280332.CQ12_16620"/>
<evidence type="ECO:0000313" key="1">
    <source>
        <dbReference type="EMBL" id="KRR06453.1"/>
    </source>
</evidence>
<protein>
    <submittedName>
        <fullName evidence="1">Uncharacterized protein</fullName>
    </submittedName>
</protein>
<name>A0A0R3LL68_9BRAD</name>
<dbReference type="Proteomes" id="UP000050863">
    <property type="component" value="Unassembled WGS sequence"/>
</dbReference>
<dbReference type="AlphaFoldDB" id="A0A0R3LL68"/>